<gene>
    <name evidence="2" type="ORF">PBY51_003495</name>
</gene>
<organism evidence="2 3">
    <name type="scientific">Eleginops maclovinus</name>
    <name type="common">Patagonian blennie</name>
    <name type="synonym">Eleginus maclovinus</name>
    <dbReference type="NCBI Taxonomy" id="56733"/>
    <lineage>
        <taxon>Eukaryota</taxon>
        <taxon>Metazoa</taxon>
        <taxon>Chordata</taxon>
        <taxon>Craniata</taxon>
        <taxon>Vertebrata</taxon>
        <taxon>Euteleostomi</taxon>
        <taxon>Actinopterygii</taxon>
        <taxon>Neopterygii</taxon>
        <taxon>Teleostei</taxon>
        <taxon>Neoteleostei</taxon>
        <taxon>Acanthomorphata</taxon>
        <taxon>Eupercaria</taxon>
        <taxon>Perciformes</taxon>
        <taxon>Notothenioidei</taxon>
        <taxon>Eleginopidae</taxon>
        <taxon>Eleginops</taxon>
    </lineage>
</organism>
<accession>A0AAN7XUZ6</accession>
<keyword evidence="3" id="KW-1185">Reference proteome</keyword>
<name>A0AAN7XUZ6_ELEMC</name>
<feature type="region of interest" description="Disordered" evidence="1">
    <location>
        <begin position="1"/>
        <end position="44"/>
    </location>
</feature>
<sequence length="81" mass="9225">MVKGRVLQPWRLRWENTAAPPERSPPHPPSHREQLPSGFHDNQRSCHRLCSENEGGKRMMPPSAEHHCLEQGHGLRVFSAG</sequence>
<dbReference type="AlphaFoldDB" id="A0AAN7XUZ6"/>
<evidence type="ECO:0000313" key="2">
    <source>
        <dbReference type="EMBL" id="KAK5870556.1"/>
    </source>
</evidence>
<dbReference type="EMBL" id="JAUZQC010000005">
    <property type="protein sequence ID" value="KAK5870556.1"/>
    <property type="molecule type" value="Genomic_DNA"/>
</dbReference>
<dbReference type="Proteomes" id="UP001346869">
    <property type="component" value="Unassembled WGS sequence"/>
</dbReference>
<evidence type="ECO:0000313" key="3">
    <source>
        <dbReference type="Proteomes" id="UP001346869"/>
    </source>
</evidence>
<reference evidence="2 3" key="1">
    <citation type="journal article" date="2023" name="Genes (Basel)">
        <title>Chromosome-Level Genome Assembly and Circadian Gene Repertoire of the Patagonia Blennie Eleginops maclovinus-The Closest Ancestral Proxy of Antarctic Cryonotothenioids.</title>
        <authorList>
            <person name="Cheng C.C."/>
            <person name="Rivera-Colon A.G."/>
            <person name="Minhas B.F."/>
            <person name="Wilson L."/>
            <person name="Rayamajhi N."/>
            <person name="Vargas-Chacoff L."/>
            <person name="Catchen J.M."/>
        </authorList>
    </citation>
    <scope>NUCLEOTIDE SEQUENCE [LARGE SCALE GENOMIC DNA]</scope>
    <source>
        <strain evidence="2">JMC-PN-2008</strain>
    </source>
</reference>
<protein>
    <submittedName>
        <fullName evidence="2">Uncharacterized protein</fullName>
    </submittedName>
</protein>
<comment type="caution">
    <text evidence="2">The sequence shown here is derived from an EMBL/GenBank/DDBJ whole genome shotgun (WGS) entry which is preliminary data.</text>
</comment>
<evidence type="ECO:0000256" key="1">
    <source>
        <dbReference type="SAM" id="MobiDB-lite"/>
    </source>
</evidence>
<reference evidence="2 3" key="2">
    <citation type="journal article" date="2023" name="Mol. Biol. Evol.">
        <title>Genomics of Secondarily Temperate Adaptation in the Only Non-Antarctic Icefish.</title>
        <authorList>
            <person name="Rivera-Colon A.G."/>
            <person name="Rayamajhi N."/>
            <person name="Minhas B.F."/>
            <person name="Madrigal G."/>
            <person name="Bilyk K.T."/>
            <person name="Yoon V."/>
            <person name="Hune M."/>
            <person name="Gregory S."/>
            <person name="Cheng C.H.C."/>
            <person name="Catchen J.M."/>
        </authorList>
    </citation>
    <scope>NUCLEOTIDE SEQUENCE [LARGE SCALE GENOMIC DNA]</scope>
    <source>
        <strain evidence="2">JMC-PN-2008</strain>
    </source>
</reference>
<proteinExistence type="predicted"/>